<keyword evidence="6" id="KW-1185">Reference proteome</keyword>
<comment type="caution">
    <text evidence="5">The sequence shown here is derived from an EMBL/GenBank/DDBJ whole genome shotgun (WGS) entry which is preliminary data.</text>
</comment>
<organism evidence="5 6">
    <name type="scientific">Marinobacter halodurans</name>
    <dbReference type="NCBI Taxonomy" id="2528979"/>
    <lineage>
        <taxon>Bacteria</taxon>
        <taxon>Pseudomonadati</taxon>
        <taxon>Pseudomonadota</taxon>
        <taxon>Gammaproteobacteria</taxon>
        <taxon>Pseudomonadales</taxon>
        <taxon>Marinobacteraceae</taxon>
        <taxon>Marinobacter</taxon>
    </lineage>
</organism>
<dbReference type="InterPro" id="IPR001633">
    <property type="entry name" value="EAL_dom"/>
</dbReference>
<dbReference type="PANTHER" id="PTHR44757">
    <property type="entry name" value="DIGUANYLATE CYCLASE DGCP"/>
    <property type="match status" value="1"/>
</dbReference>
<dbReference type="SMART" id="SM00448">
    <property type="entry name" value="REC"/>
    <property type="match status" value="1"/>
</dbReference>
<dbReference type="InterPro" id="IPR011006">
    <property type="entry name" value="CheY-like_superfamily"/>
</dbReference>
<feature type="domain" description="EAL" evidence="3">
    <location>
        <begin position="341"/>
        <end position="594"/>
    </location>
</feature>
<dbReference type="SMART" id="SM00052">
    <property type="entry name" value="EAL"/>
    <property type="match status" value="1"/>
</dbReference>
<dbReference type="Gene3D" id="3.30.70.270">
    <property type="match status" value="1"/>
</dbReference>
<evidence type="ECO:0000313" key="6">
    <source>
        <dbReference type="Proteomes" id="UP000313645"/>
    </source>
</evidence>
<dbReference type="Gene3D" id="3.20.20.450">
    <property type="entry name" value="EAL domain"/>
    <property type="match status" value="1"/>
</dbReference>
<evidence type="ECO:0000259" key="3">
    <source>
        <dbReference type="PROSITE" id="PS50883"/>
    </source>
</evidence>
<dbReference type="PROSITE" id="PS50883">
    <property type="entry name" value="EAL"/>
    <property type="match status" value="1"/>
</dbReference>
<dbReference type="PROSITE" id="PS50110">
    <property type="entry name" value="RESPONSE_REGULATORY"/>
    <property type="match status" value="1"/>
</dbReference>
<evidence type="ECO:0000259" key="2">
    <source>
        <dbReference type="PROSITE" id="PS50110"/>
    </source>
</evidence>
<sequence length="603" mass="67957">MKRKTVLLVDDNPGNLKLLVDSLEGENLNVAVAQQGEEALQRLQRTHLKKPDLILLDVMMPGIGGYETCRRIKSEPDLADIPIIFLSALTDTDEKIAGFAMGAVDYITKPINCAELIARVNTHLELSDLRKRLDQRIKMRTQELVDANNSLRHEIEERLRAEKQIRYIATHDLLTDLPNRVLFEDRLNQLFVQAKRRNEKVVLMFLDLDQFKIINDSLGHQIGDKLILEVSKRLKGAIRAEDSIARFGGDEFALCFPTRDCQQEIELIVKNITDSFRKPFIINDLTIHASASIGIAIYPDDGTDADTLMRNADTAMHHAKQSGRAEARQYTAELNRHLQDHLNLSNLLRDAIENHELFLEYQPQVDLNTGKIIGAEALMRWSQGDGRLVSPAEFIPVAEATGLIKDLGELGLRLSCRELKRWIESGYDDLSMSVNISVPQLHATGFVETIEHLVNEFRIPPSLLKLEITESLLMEHSEAILNILKRLSDFGIQLSVDDFGTGYSSLAYLQDFPVNDLKIDITFIRNIGTEHGNAIPSAIIAMAHSLHLKVVAEGIEHNRQREFLRSRGCDYAQGFLYSRPVSGEEFLEKCSEVNRGITSVSLG</sequence>
<feature type="domain" description="Response regulatory" evidence="2">
    <location>
        <begin position="5"/>
        <end position="124"/>
    </location>
</feature>
<evidence type="ECO:0000259" key="4">
    <source>
        <dbReference type="PROSITE" id="PS50887"/>
    </source>
</evidence>
<dbReference type="SUPFAM" id="SSF55073">
    <property type="entry name" value="Nucleotide cyclase"/>
    <property type="match status" value="1"/>
</dbReference>
<dbReference type="SMART" id="SM00267">
    <property type="entry name" value="GGDEF"/>
    <property type="match status" value="1"/>
</dbReference>
<feature type="modified residue" description="4-aspartylphosphate" evidence="1">
    <location>
        <position position="57"/>
    </location>
</feature>
<dbReference type="Pfam" id="PF00072">
    <property type="entry name" value="Response_reg"/>
    <property type="match status" value="1"/>
</dbReference>
<dbReference type="InterPro" id="IPR029787">
    <property type="entry name" value="Nucleotide_cyclase"/>
</dbReference>
<evidence type="ECO:0000256" key="1">
    <source>
        <dbReference type="PROSITE-ProRule" id="PRU00169"/>
    </source>
</evidence>
<accession>A0ABY1ZHS1</accession>
<protein>
    <submittedName>
        <fullName evidence="5">EAL domain-containing protein</fullName>
    </submittedName>
</protein>
<dbReference type="InterPro" id="IPR000160">
    <property type="entry name" value="GGDEF_dom"/>
</dbReference>
<dbReference type="RefSeq" id="WP_131482747.1">
    <property type="nucleotide sequence ID" value="NZ_SJDL01000025.1"/>
</dbReference>
<dbReference type="InterPro" id="IPR052155">
    <property type="entry name" value="Biofilm_reg_signaling"/>
</dbReference>
<dbReference type="SUPFAM" id="SSF52172">
    <property type="entry name" value="CheY-like"/>
    <property type="match status" value="1"/>
</dbReference>
<dbReference type="CDD" id="cd01949">
    <property type="entry name" value="GGDEF"/>
    <property type="match status" value="1"/>
</dbReference>
<dbReference type="Proteomes" id="UP000313645">
    <property type="component" value="Unassembled WGS sequence"/>
</dbReference>
<evidence type="ECO:0000313" key="5">
    <source>
        <dbReference type="EMBL" id="TBW53339.1"/>
    </source>
</evidence>
<dbReference type="PANTHER" id="PTHR44757:SF2">
    <property type="entry name" value="BIOFILM ARCHITECTURE MAINTENANCE PROTEIN MBAA"/>
    <property type="match status" value="1"/>
</dbReference>
<dbReference type="Gene3D" id="3.40.50.2300">
    <property type="match status" value="1"/>
</dbReference>
<dbReference type="InterPro" id="IPR043128">
    <property type="entry name" value="Rev_trsase/Diguanyl_cyclase"/>
</dbReference>
<dbReference type="PROSITE" id="PS50887">
    <property type="entry name" value="GGDEF"/>
    <property type="match status" value="1"/>
</dbReference>
<gene>
    <name evidence="5" type="ORF">EZI54_15265</name>
</gene>
<dbReference type="InterPro" id="IPR001789">
    <property type="entry name" value="Sig_transdc_resp-reg_receiver"/>
</dbReference>
<feature type="domain" description="GGDEF" evidence="4">
    <location>
        <begin position="199"/>
        <end position="332"/>
    </location>
</feature>
<dbReference type="NCBIfam" id="TIGR00254">
    <property type="entry name" value="GGDEF"/>
    <property type="match status" value="1"/>
</dbReference>
<name>A0ABY1ZHS1_9GAMM</name>
<keyword evidence="1" id="KW-0597">Phosphoprotein</keyword>
<proteinExistence type="predicted"/>
<dbReference type="Pfam" id="PF00563">
    <property type="entry name" value="EAL"/>
    <property type="match status" value="1"/>
</dbReference>
<reference evidence="5 6" key="1">
    <citation type="submission" date="2019-02" db="EMBL/GenBank/DDBJ databases">
        <title>Marinobacter halodurans sp. nov., a marine bacterium isolated from sea tidal flat.</title>
        <authorList>
            <person name="Yoo Y."/>
            <person name="Lee D.W."/>
            <person name="Kim B.S."/>
            <person name="Kim J.-J."/>
        </authorList>
    </citation>
    <scope>NUCLEOTIDE SEQUENCE [LARGE SCALE GENOMIC DNA]</scope>
    <source>
        <strain evidence="5 6">YJ-S3-2</strain>
    </source>
</reference>
<dbReference type="CDD" id="cd01948">
    <property type="entry name" value="EAL"/>
    <property type="match status" value="1"/>
</dbReference>
<dbReference type="InterPro" id="IPR035919">
    <property type="entry name" value="EAL_sf"/>
</dbReference>
<dbReference type="CDD" id="cd19920">
    <property type="entry name" value="REC_PA4781-like"/>
    <property type="match status" value="1"/>
</dbReference>
<dbReference type="Pfam" id="PF00990">
    <property type="entry name" value="GGDEF"/>
    <property type="match status" value="1"/>
</dbReference>
<dbReference type="EMBL" id="SJDL01000025">
    <property type="protein sequence ID" value="TBW53339.1"/>
    <property type="molecule type" value="Genomic_DNA"/>
</dbReference>
<dbReference type="SUPFAM" id="SSF141868">
    <property type="entry name" value="EAL domain-like"/>
    <property type="match status" value="1"/>
</dbReference>